<feature type="region of interest" description="Disordered" evidence="1">
    <location>
        <begin position="369"/>
        <end position="393"/>
    </location>
</feature>
<proteinExistence type="predicted"/>
<keyword evidence="3" id="KW-1185">Reference proteome</keyword>
<evidence type="ECO:0000256" key="1">
    <source>
        <dbReference type="SAM" id="MobiDB-lite"/>
    </source>
</evidence>
<feature type="compositionally biased region" description="Basic and acidic residues" evidence="1">
    <location>
        <begin position="317"/>
        <end position="331"/>
    </location>
</feature>
<evidence type="ECO:0000313" key="2">
    <source>
        <dbReference type="EMBL" id="TEB19740.1"/>
    </source>
</evidence>
<dbReference type="EMBL" id="QPFP01000178">
    <property type="protein sequence ID" value="TEB19740.1"/>
    <property type="molecule type" value="Genomic_DNA"/>
</dbReference>
<feature type="region of interest" description="Disordered" evidence="1">
    <location>
        <begin position="313"/>
        <end position="332"/>
    </location>
</feature>
<gene>
    <name evidence="2" type="ORF">FA13DRAFT_1843934</name>
</gene>
<feature type="region of interest" description="Disordered" evidence="1">
    <location>
        <begin position="54"/>
        <end position="85"/>
    </location>
</feature>
<evidence type="ECO:0000313" key="3">
    <source>
        <dbReference type="Proteomes" id="UP000298030"/>
    </source>
</evidence>
<dbReference type="Proteomes" id="UP000298030">
    <property type="component" value="Unassembled WGS sequence"/>
</dbReference>
<feature type="compositionally biased region" description="Basic and acidic residues" evidence="1">
    <location>
        <begin position="377"/>
        <end position="393"/>
    </location>
</feature>
<sequence length="393" mass="43592">MAEGQFMRVVARTSDLPVAITFSAQNCAKMSDKAIHAIVAKSCRVKEHLFDRSKSAKTASPARESLRSRRRQKDRAPSPEGPASLLIGGELARSGSALGDVQREAYWQMRLGGWLRRFVGVLAWQAYPLLGVGVRANTKEAVGPLENAILWCSTDKEAAGTGTKAHTRRIKRGRIAELGAAFKSQLSVGGSVRVFIWVNSTIGAAVERFTLGTKNTDAQTSTWLYHESNQRDASASASGAMLERSKREGIDRHRTWKEKECLNTRAKRIQVDQRKNPAANPVAHVHIADRPHSELEPRRLEVAWDWKNALATGYGSRADDPRRKSNDRTELENAVEDPGCMAFLQLEQMALQCTLNEERIVGPYMSHLSHATQPVDTSDKAERRGITTLQRDS</sequence>
<reference evidence="2 3" key="1">
    <citation type="journal article" date="2019" name="Nat. Ecol. Evol.">
        <title>Megaphylogeny resolves global patterns of mushroom evolution.</title>
        <authorList>
            <person name="Varga T."/>
            <person name="Krizsan K."/>
            <person name="Foldi C."/>
            <person name="Dima B."/>
            <person name="Sanchez-Garcia M."/>
            <person name="Sanchez-Ramirez S."/>
            <person name="Szollosi G.J."/>
            <person name="Szarkandi J.G."/>
            <person name="Papp V."/>
            <person name="Albert L."/>
            <person name="Andreopoulos W."/>
            <person name="Angelini C."/>
            <person name="Antonin V."/>
            <person name="Barry K.W."/>
            <person name="Bougher N.L."/>
            <person name="Buchanan P."/>
            <person name="Buyck B."/>
            <person name="Bense V."/>
            <person name="Catcheside P."/>
            <person name="Chovatia M."/>
            <person name="Cooper J."/>
            <person name="Damon W."/>
            <person name="Desjardin D."/>
            <person name="Finy P."/>
            <person name="Geml J."/>
            <person name="Haridas S."/>
            <person name="Hughes K."/>
            <person name="Justo A."/>
            <person name="Karasinski D."/>
            <person name="Kautmanova I."/>
            <person name="Kiss B."/>
            <person name="Kocsube S."/>
            <person name="Kotiranta H."/>
            <person name="LaButti K.M."/>
            <person name="Lechner B.E."/>
            <person name="Liimatainen K."/>
            <person name="Lipzen A."/>
            <person name="Lukacs Z."/>
            <person name="Mihaltcheva S."/>
            <person name="Morgado L.N."/>
            <person name="Niskanen T."/>
            <person name="Noordeloos M.E."/>
            <person name="Ohm R.A."/>
            <person name="Ortiz-Santana B."/>
            <person name="Ovrebo C."/>
            <person name="Racz N."/>
            <person name="Riley R."/>
            <person name="Savchenko A."/>
            <person name="Shiryaev A."/>
            <person name="Soop K."/>
            <person name="Spirin V."/>
            <person name="Szebenyi C."/>
            <person name="Tomsovsky M."/>
            <person name="Tulloss R.E."/>
            <person name="Uehling J."/>
            <person name="Grigoriev I.V."/>
            <person name="Vagvolgyi C."/>
            <person name="Papp T."/>
            <person name="Martin F.M."/>
            <person name="Miettinen O."/>
            <person name="Hibbett D.S."/>
            <person name="Nagy L.G."/>
        </authorList>
    </citation>
    <scope>NUCLEOTIDE SEQUENCE [LARGE SCALE GENOMIC DNA]</scope>
    <source>
        <strain evidence="2 3">FP101781</strain>
    </source>
</reference>
<dbReference type="AlphaFoldDB" id="A0A4Y7SDE8"/>
<protein>
    <submittedName>
        <fullName evidence="2">Uncharacterized protein</fullName>
    </submittedName>
</protein>
<accession>A0A4Y7SDE8</accession>
<name>A0A4Y7SDE8_COPMI</name>
<organism evidence="2 3">
    <name type="scientific">Coprinellus micaceus</name>
    <name type="common">Glistening ink-cap mushroom</name>
    <name type="synonym">Coprinus micaceus</name>
    <dbReference type="NCBI Taxonomy" id="71717"/>
    <lineage>
        <taxon>Eukaryota</taxon>
        <taxon>Fungi</taxon>
        <taxon>Dikarya</taxon>
        <taxon>Basidiomycota</taxon>
        <taxon>Agaricomycotina</taxon>
        <taxon>Agaricomycetes</taxon>
        <taxon>Agaricomycetidae</taxon>
        <taxon>Agaricales</taxon>
        <taxon>Agaricineae</taxon>
        <taxon>Psathyrellaceae</taxon>
        <taxon>Coprinellus</taxon>
    </lineage>
</organism>
<comment type="caution">
    <text evidence="2">The sequence shown here is derived from an EMBL/GenBank/DDBJ whole genome shotgun (WGS) entry which is preliminary data.</text>
</comment>